<comment type="subunit">
    <text evidence="4">Homotetramer.</text>
</comment>
<dbReference type="CDD" id="cd01627">
    <property type="entry name" value="HAD_TPP"/>
    <property type="match status" value="1"/>
</dbReference>
<dbReference type="SUPFAM" id="SSF53756">
    <property type="entry name" value="UDP-Glycosyltransferase/glycogen phosphorylase"/>
    <property type="match status" value="1"/>
</dbReference>
<dbReference type="Gene3D" id="3.40.50.2000">
    <property type="entry name" value="Glycogen Phosphorylase B"/>
    <property type="match status" value="2"/>
</dbReference>
<organism evidence="9 10">
    <name type="scientific">Pontibacter lucknowensis</name>
    <dbReference type="NCBI Taxonomy" id="1077936"/>
    <lineage>
        <taxon>Bacteria</taxon>
        <taxon>Pseudomonadati</taxon>
        <taxon>Bacteroidota</taxon>
        <taxon>Cytophagia</taxon>
        <taxon>Cytophagales</taxon>
        <taxon>Hymenobacteraceae</taxon>
        <taxon>Pontibacter</taxon>
    </lineage>
</organism>
<name>A0A1N6YPJ2_9BACT</name>
<evidence type="ECO:0000256" key="1">
    <source>
        <dbReference type="ARBA" id="ARBA00005199"/>
    </source>
</evidence>
<evidence type="ECO:0000313" key="10">
    <source>
        <dbReference type="Proteomes" id="UP000185924"/>
    </source>
</evidence>
<dbReference type="EC" id="2.4.1.15" evidence="8"/>
<accession>A0A1N6YPJ2</accession>
<sequence>MLLDHTLGQQLQKPDIRYNHMAKLIIVSNRLPVKLQESEGRLDFKPSEGGLATGLGSIYKKKNNLWIGWPGMVVEDESQQQQIIDNLNGQNMHPVFLSDKEIKEFYEGFSNETLWPTFHYFSQYAIYEQQLWETYVEVNQKYCDELVKVAEPDDTIWVHDYQLLLLPSMLREKLPGSTIGFFQHIPFPSYEVFRLLPWRKELLEGMLGSDLIGFHTYDDMRHFLSSVNRLVGHGSTHGWINTGNRSLLVDSFPMGIDYEKYEQTAESDEVKKREKIYRNNLHSKKIILSIDRLDYSKGIPQRLLAFELFLERYPEFHEKVTLVMLVVPSRDAVEKYKELKEEVDELVGRINGNYSHMNWNPIQYFYRSYPLETLSAFYRMADVALVTPMRDGMNLVCKEYVASKLDQKGVLILSEMAGASKELSEALLINPNDINQMVETLHTALTMPEDVQQQHMRHMQESLRRYNIHHWVSMFMDRLSYVKIKQLSMATTYLDEATYQELSNSYEEASSRLFFLEYDGALVDYHNRPLMAAPDEDLLELLQVLSSNSKNRVVVISSREKDNMQRWLGHLNIDLIAEHGVWIKQRGTGWQTMTSLIDDWKSDIRLILDLYVDRTPGSFIEEKEYSLVWHYRRVETGLGELRARELVSHLNFLATNSNLQVLDGQMAVEIKAQEVSKGKATSYWLNMYPHDFVLAIGDDWGDEDIFKAMPREAYTVKIGNTHSVAKYHLDSCEEARKLLSRLIGLKQKKLPKELL</sequence>
<dbReference type="GO" id="GO:0003825">
    <property type="term" value="F:alpha,alpha-trehalose-phosphate synthase (UDP-forming) activity"/>
    <property type="evidence" value="ECO:0007669"/>
    <property type="project" value="UniProtKB-UniRule"/>
</dbReference>
<dbReference type="PANTHER" id="PTHR10788">
    <property type="entry name" value="TREHALOSE-6-PHOSPHATE SYNTHASE"/>
    <property type="match status" value="1"/>
</dbReference>
<evidence type="ECO:0000256" key="3">
    <source>
        <dbReference type="ARBA" id="ARBA00008799"/>
    </source>
</evidence>
<dbReference type="NCBIfam" id="TIGR00685">
    <property type="entry name" value="T6PP"/>
    <property type="match status" value="1"/>
</dbReference>
<evidence type="ECO:0000256" key="5">
    <source>
        <dbReference type="ARBA" id="ARBA00022676"/>
    </source>
</evidence>
<evidence type="ECO:0000256" key="6">
    <source>
        <dbReference type="ARBA" id="ARBA00022679"/>
    </source>
</evidence>
<keyword evidence="10" id="KW-1185">Reference proteome</keyword>
<dbReference type="GO" id="GO:0005992">
    <property type="term" value="P:trehalose biosynthetic process"/>
    <property type="evidence" value="ECO:0007669"/>
    <property type="project" value="UniProtKB-UniRule"/>
</dbReference>
<dbReference type="InterPro" id="IPR001830">
    <property type="entry name" value="Glyco_trans_20"/>
</dbReference>
<comment type="similarity">
    <text evidence="3">Belongs to the glycosyltransferase 20 family.</text>
</comment>
<comment type="pathway">
    <text evidence="1">Glycan biosynthesis; trehalose biosynthesis.</text>
</comment>
<dbReference type="AlphaFoldDB" id="A0A1N6YPJ2"/>
<dbReference type="Gene3D" id="3.30.70.1020">
    <property type="entry name" value="Trehalose-6-phosphate phosphatase related protein, domain 2"/>
    <property type="match status" value="1"/>
</dbReference>
<dbReference type="Gene3D" id="3.40.50.1000">
    <property type="entry name" value="HAD superfamily/HAD-like"/>
    <property type="match status" value="1"/>
</dbReference>
<dbReference type="InterPro" id="IPR003337">
    <property type="entry name" value="Trehalose_PPase"/>
</dbReference>
<dbReference type="InterPro" id="IPR023214">
    <property type="entry name" value="HAD_sf"/>
</dbReference>
<dbReference type="NCBIfam" id="NF011071">
    <property type="entry name" value="PRK14501.1"/>
    <property type="match status" value="1"/>
</dbReference>
<keyword evidence="5" id="KW-0328">Glycosyltransferase</keyword>
<reference evidence="10" key="1">
    <citation type="submission" date="2017-01" db="EMBL/GenBank/DDBJ databases">
        <authorList>
            <person name="Varghese N."/>
            <person name="Submissions S."/>
        </authorList>
    </citation>
    <scope>NUCLEOTIDE SEQUENCE [LARGE SCALE GENOMIC DNA]</scope>
    <source>
        <strain evidence="10">DM9</strain>
    </source>
</reference>
<proteinExistence type="inferred from homology"/>
<dbReference type="InterPro" id="IPR012766">
    <property type="entry name" value="Trehalose_OtsA"/>
</dbReference>
<keyword evidence="6" id="KW-0808">Transferase</keyword>
<dbReference type="InterPro" id="IPR036412">
    <property type="entry name" value="HAD-like_sf"/>
</dbReference>
<dbReference type="PANTHER" id="PTHR10788:SF106">
    <property type="entry name" value="BCDNA.GH08860"/>
    <property type="match status" value="1"/>
</dbReference>
<dbReference type="GO" id="GO:0004805">
    <property type="term" value="F:trehalose-phosphatase activity"/>
    <property type="evidence" value="ECO:0007669"/>
    <property type="project" value="TreeGrafter"/>
</dbReference>
<dbReference type="NCBIfam" id="TIGR01484">
    <property type="entry name" value="HAD-SF-IIB"/>
    <property type="match status" value="1"/>
</dbReference>
<gene>
    <name evidence="9" type="ORF">SAMN05421545_2637</name>
</gene>
<dbReference type="UniPathway" id="UPA00299"/>
<dbReference type="CDD" id="cd03788">
    <property type="entry name" value="GT20_TPS"/>
    <property type="match status" value="1"/>
</dbReference>
<comment type="similarity">
    <text evidence="2">In the C-terminal section; belongs to the trehalose phosphatase family.</text>
</comment>
<comment type="catalytic activity">
    <reaction evidence="7">
        <text>D-glucose 6-phosphate + UDP-alpha-D-glucose = alpha,alpha-trehalose 6-phosphate + UDP + H(+)</text>
        <dbReference type="Rhea" id="RHEA:18889"/>
        <dbReference type="ChEBI" id="CHEBI:15378"/>
        <dbReference type="ChEBI" id="CHEBI:58223"/>
        <dbReference type="ChEBI" id="CHEBI:58429"/>
        <dbReference type="ChEBI" id="CHEBI:58885"/>
        <dbReference type="ChEBI" id="CHEBI:61548"/>
        <dbReference type="EC" id="2.4.1.15"/>
    </reaction>
</comment>
<dbReference type="InterPro" id="IPR006379">
    <property type="entry name" value="HAD-SF_hydro_IIB"/>
</dbReference>
<evidence type="ECO:0000256" key="2">
    <source>
        <dbReference type="ARBA" id="ARBA00006330"/>
    </source>
</evidence>
<dbReference type="Pfam" id="PF00982">
    <property type="entry name" value="Glyco_transf_20"/>
    <property type="match status" value="1"/>
</dbReference>
<evidence type="ECO:0000256" key="4">
    <source>
        <dbReference type="ARBA" id="ARBA00011881"/>
    </source>
</evidence>
<dbReference type="GO" id="GO:0005829">
    <property type="term" value="C:cytosol"/>
    <property type="evidence" value="ECO:0007669"/>
    <property type="project" value="TreeGrafter"/>
</dbReference>
<dbReference type="EMBL" id="FTNM01000003">
    <property type="protein sequence ID" value="SIR16553.1"/>
    <property type="molecule type" value="Genomic_DNA"/>
</dbReference>
<dbReference type="Pfam" id="PF02358">
    <property type="entry name" value="Trehalose_PPase"/>
    <property type="match status" value="1"/>
</dbReference>
<dbReference type="STRING" id="1077936.SAMN05421545_2637"/>
<dbReference type="Proteomes" id="UP000185924">
    <property type="component" value="Unassembled WGS sequence"/>
</dbReference>
<evidence type="ECO:0000256" key="7">
    <source>
        <dbReference type="ARBA" id="ARBA00048039"/>
    </source>
</evidence>
<protein>
    <recommendedName>
        <fullName evidence="8">Alpha,alpha-trehalose-phosphate synthase</fullName>
        <ecNumber evidence="8">2.4.1.15</ecNumber>
    </recommendedName>
</protein>
<dbReference type="NCBIfam" id="TIGR02400">
    <property type="entry name" value="trehalose_OtsA"/>
    <property type="match status" value="1"/>
</dbReference>
<evidence type="ECO:0000256" key="8">
    <source>
        <dbReference type="NCBIfam" id="TIGR02400"/>
    </source>
</evidence>
<dbReference type="SUPFAM" id="SSF56784">
    <property type="entry name" value="HAD-like"/>
    <property type="match status" value="1"/>
</dbReference>
<evidence type="ECO:0000313" key="9">
    <source>
        <dbReference type="EMBL" id="SIR16553.1"/>
    </source>
</evidence>